<evidence type="ECO:0000256" key="9">
    <source>
        <dbReference type="ARBA" id="ARBA00023033"/>
    </source>
</evidence>
<dbReference type="PANTHER" id="PTHR24282">
    <property type="entry name" value="CYTOCHROME P450 FAMILY MEMBER"/>
    <property type="match status" value="1"/>
</dbReference>
<dbReference type="EMBL" id="CM004390">
    <property type="protein sequence ID" value="OAY51845.1"/>
    <property type="molecule type" value="Genomic_DNA"/>
</dbReference>
<dbReference type="GO" id="GO:0016020">
    <property type="term" value="C:membrane"/>
    <property type="evidence" value="ECO:0007669"/>
    <property type="project" value="UniProtKB-SubCell"/>
</dbReference>
<dbReference type="PRINTS" id="PR00463">
    <property type="entry name" value="EP450I"/>
</dbReference>
<dbReference type="SUPFAM" id="SSF48264">
    <property type="entry name" value="Cytochrome P450"/>
    <property type="match status" value="1"/>
</dbReference>
<accession>A0A2C9VZE0</accession>
<organism evidence="14">
    <name type="scientific">Manihot esculenta</name>
    <name type="common">Cassava</name>
    <name type="synonym">Jatropha manihot</name>
    <dbReference type="NCBI Taxonomy" id="3983"/>
    <lineage>
        <taxon>Eukaryota</taxon>
        <taxon>Viridiplantae</taxon>
        <taxon>Streptophyta</taxon>
        <taxon>Embryophyta</taxon>
        <taxon>Tracheophyta</taxon>
        <taxon>Spermatophyta</taxon>
        <taxon>Magnoliopsida</taxon>
        <taxon>eudicotyledons</taxon>
        <taxon>Gunneridae</taxon>
        <taxon>Pentapetalae</taxon>
        <taxon>rosids</taxon>
        <taxon>fabids</taxon>
        <taxon>Malpighiales</taxon>
        <taxon>Euphorbiaceae</taxon>
        <taxon>Crotonoideae</taxon>
        <taxon>Manihoteae</taxon>
        <taxon>Manihot</taxon>
    </lineage>
</organism>
<evidence type="ECO:0000256" key="13">
    <source>
        <dbReference type="SAM" id="SignalP"/>
    </source>
</evidence>
<evidence type="ECO:0000256" key="6">
    <source>
        <dbReference type="ARBA" id="ARBA00022989"/>
    </source>
</evidence>
<dbReference type="GO" id="GO:0005506">
    <property type="term" value="F:iron ion binding"/>
    <property type="evidence" value="ECO:0007669"/>
    <property type="project" value="InterPro"/>
</dbReference>
<dbReference type="GO" id="GO:0004497">
    <property type="term" value="F:monooxygenase activity"/>
    <property type="evidence" value="ECO:0000318"/>
    <property type="project" value="GO_Central"/>
</dbReference>
<keyword evidence="9 12" id="KW-0503">Monooxygenase</keyword>
<evidence type="ECO:0008006" key="15">
    <source>
        <dbReference type="Google" id="ProtNLM"/>
    </source>
</evidence>
<keyword evidence="7 12" id="KW-0560">Oxidoreductase</keyword>
<evidence type="ECO:0000313" key="14">
    <source>
        <dbReference type="EMBL" id="OAY51845.1"/>
    </source>
</evidence>
<feature type="binding site" description="axial binding residue" evidence="11">
    <location>
        <position position="412"/>
    </location>
    <ligand>
        <name>heme</name>
        <dbReference type="ChEBI" id="CHEBI:30413"/>
    </ligand>
    <ligandPart>
        <name>Fe</name>
        <dbReference type="ChEBI" id="CHEBI:18248"/>
    </ligandPart>
</feature>
<evidence type="ECO:0000256" key="1">
    <source>
        <dbReference type="ARBA" id="ARBA00004167"/>
    </source>
</evidence>
<dbReference type="Pfam" id="PF00067">
    <property type="entry name" value="p450"/>
    <property type="match status" value="2"/>
</dbReference>
<keyword evidence="13" id="KW-0732">Signal</keyword>
<evidence type="ECO:0000256" key="11">
    <source>
        <dbReference type="PIRSR" id="PIRSR602401-1"/>
    </source>
</evidence>
<evidence type="ECO:0000256" key="12">
    <source>
        <dbReference type="RuleBase" id="RU000461"/>
    </source>
</evidence>
<dbReference type="Gene3D" id="1.10.630.10">
    <property type="entry name" value="Cytochrome P450"/>
    <property type="match status" value="1"/>
</dbReference>
<dbReference type="GO" id="GO:0016705">
    <property type="term" value="F:oxidoreductase activity, acting on paired donors, with incorporation or reduction of molecular oxygen"/>
    <property type="evidence" value="ECO:0007669"/>
    <property type="project" value="InterPro"/>
</dbReference>
<feature type="signal peptide" evidence="13">
    <location>
        <begin position="1"/>
        <end position="23"/>
    </location>
</feature>
<keyword evidence="4" id="KW-0812">Transmembrane</keyword>
<dbReference type="InterPro" id="IPR002401">
    <property type="entry name" value="Cyt_P450_E_grp-I"/>
</dbReference>
<comment type="cofactor">
    <cofactor evidence="11">
        <name>heme</name>
        <dbReference type="ChEBI" id="CHEBI:30413"/>
    </cofactor>
</comment>
<gene>
    <name evidence="14" type="ORF">MANES_04G037700</name>
</gene>
<keyword evidence="6" id="KW-1133">Transmembrane helix</keyword>
<dbReference type="InterPro" id="IPR001128">
    <property type="entry name" value="Cyt_P450"/>
</dbReference>
<keyword evidence="3 11" id="KW-0349">Heme</keyword>
<reference evidence="14" key="1">
    <citation type="submission" date="2016-02" db="EMBL/GenBank/DDBJ databases">
        <title>WGS assembly of Manihot esculenta.</title>
        <authorList>
            <person name="Bredeson J.V."/>
            <person name="Prochnik S.E."/>
            <person name="Lyons J.B."/>
            <person name="Schmutz J."/>
            <person name="Grimwood J."/>
            <person name="Vrebalov J."/>
            <person name="Bart R.S."/>
            <person name="Amuge T."/>
            <person name="Ferguson M.E."/>
            <person name="Green R."/>
            <person name="Putnam N."/>
            <person name="Stites J."/>
            <person name="Rounsley S."/>
            <person name="Rokhsar D.S."/>
        </authorList>
    </citation>
    <scope>NUCLEOTIDE SEQUENCE [LARGE SCALE GENOMIC DNA]</scope>
    <source>
        <tissue evidence="14">Leaf</tissue>
    </source>
</reference>
<proteinExistence type="inferred from homology"/>
<feature type="chain" id="PRO_5012429063" description="Cytochrome P450" evidence="13">
    <location>
        <begin position="24"/>
        <end position="464"/>
    </location>
</feature>
<dbReference type="InterPro" id="IPR050665">
    <property type="entry name" value="Cytochrome_P450_Monooxygen"/>
</dbReference>
<name>A0A2C9VZE0_MANES</name>
<keyword evidence="8 11" id="KW-0408">Iron</keyword>
<evidence type="ECO:0000256" key="8">
    <source>
        <dbReference type="ARBA" id="ARBA00023004"/>
    </source>
</evidence>
<evidence type="ECO:0000256" key="4">
    <source>
        <dbReference type="ARBA" id="ARBA00022692"/>
    </source>
</evidence>
<evidence type="ECO:0000256" key="5">
    <source>
        <dbReference type="ARBA" id="ARBA00022723"/>
    </source>
</evidence>
<sequence>MLQSMMFLLWSFLVICLCYVAWWKHESYKTNKLVREQGIKGPPPSLLLGNIPEMERMVSQNSETPQIDGPLIVLPYLKHWTKNYVFINIRFALGGIQLLYVNNLSIVREINIFTSFELGKPAYLQNDRGVLLGKGLNTANGDVWYHQRKTIAPQLYMNKDMVNLKVESGSMLVKAWEKIIDREGEGGMVDIVVDEHVRIFTTYIASKIIFGSDHHKGIKVFPEFLPIERNRKTWRLAKEIHEMIMDIAKERSGSTSHQDLLQAIIEGSKNGELGELTEDEFIVDNCKNMIFGGYQSPAVAAIWGLMLLASHPEWQDRARKMKVLKMVIQEVLRLYPGVTLVSREAMQNVKLGELKVPKGMDIWIWLPALHRNPEYWGADADVFNPERFTNGVAGACKSSQAYIPFGLGARVCPGRNLALIELKVFFAVILSNFKLTISPKYRHSPTYGLLLEPEHGVNLLIQKI</sequence>
<dbReference type="PROSITE" id="PS00086">
    <property type="entry name" value="CYTOCHROME_P450"/>
    <property type="match status" value="1"/>
</dbReference>
<dbReference type="AlphaFoldDB" id="A0A2C9VZE0"/>
<dbReference type="GO" id="GO:0020037">
    <property type="term" value="F:heme binding"/>
    <property type="evidence" value="ECO:0007669"/>
    <property type="project" value="InterPro"/>
</dbReference>
<keyword evidence="10" id="KW-0472">Membrane</keyword>
<evidence type="ECO:0000256" key="10">
    <source>
        <dbReference type="ARBA" id="ARBA00023136"/>
    </source>
</evidence>
<dbReference type="InterPro" id="IPR036396">
    <property type="entry name" value="Cyt_P450_sf"/>
</dbReference>
<evidence type="ECO:0000256" key="7">
    <source>
        <dbReference type="ARBA" id="ARBA00023002"/>
    </source>
</evidence>
<protein>
    <recommendedName>
        <fullName evidence="15">Cytochrome P450</fullName>
    </recommendedName>
</protein>
<keyword evidence="5 11" id="KW-0479">Metal-binding</keyword>
<dbReference type="PRINTS" id="PR00385">
    <property type="entry name" value="P450"/>
</dbReference>
<dbReference type="STRING" id="3983.A0A2C9VZE0"/>
<comment type="similarity">
    <text evidence="2 12">Belongs to the cytochrome P450 family.</text>
</comment>
<evidence type="ECO:0000256" key="2">
    <source>
        <dbReference type="ARBA" id="ARBA00010617"/>
    </source>
</evidence>
<comment type="subcellular location">
    <subcellularLocation>
        <location evidence="1">Membrane</location>
        <topology evidence="1">Single-pass membrane protein</topology>
    </subcellularLocation>
</comment>
<dbReference type="PANTHER" id="PTHR24282:SF28">
    <property type="entry name" value="CYTOCHROME P450"/>
    <property type="match status" value="1"/>
</dbReference>
<dbReference type="InterPro" id="IPR017972">
    <property type="entry name" value="Cyt_P450_CS"/>
</dbReference>
<evidence type="ECO:0000256" key="3">
    <source>
        <dbReference type="ARBA" id="ARBA00022617"/>
    </source>
</evidence>